<feature type="binding site" evidence="1">
    <location>
        <position position="98"/>
    </location>
    <ligand>
        <name>a divalent metal cation</name>
        <dbReference type="ChEBI" id="CHEBI:60240"/>
        <label>2</label>
    </ligand>
</feature>
<organism evidence="2 3">
    <name type="scientific">Riemerella anatipestifer</name>
    <name type="common">Moraxella anatipestifer</name>
    <dbReference type="NCBI Taxonomy" id="34085"/>
    <lineage>
        <taxon>Bacteria</taxon>
        <taxon>Pseudomonadati</taxon>
        <taxon>Bacteroidota</taxon>
        <taxon>Flavobacteriia</taxon>
        <taxon>Flavobacteriales</taxon>
        <taxon>Weeksellaceae</taxon>
        <taxon>Riemerella</taxon>
    </lineage>
</organism>
<keyword evidence="1" id="KW-0479">Metal-binding</keyword>
<evidence type="ECO:0000313" key="2">
    <source>
        <dbReference type="EMBL" id="MCW0522739.1"/>
    </source>
</evidence>
<dbReference type="InterPro" id="IPR032466">
    <property type="entry name" value="Metal_Hydrolase"/>
</dbReference>
<sequence>MFFNFHHHNPTEFGIYNLPKENYSHQDYFSIGIHPMDITSDYEKILQNIKIIAQSKNCIAIGECGLDALVPINEHLQTEVFKLHIELAKTLKKPLIIHCVKRHNEVARLCKNLDIPVIFHGFNKNKNIANMLLEKGFYLSFATALFKNLSLQNVFIETPLERIFLETDDSSNNIEQVYIKAAELKQLSVQELKSRIENNILNVLKLNL</sequence>
<feature type="binding site" evidence="1">
    <location>
        <position position="168"/>
    </location>
    <ligand>
        <name>a divalent metal cation</name>
        <dbReference type="ChEBI" id="CHEBI:60240"/>
        <label>1</label>
    </ligand>
</feature>
<name>A0AAP3ALK6_RIEAN</name>
<dbReference type="SUPFAM" id="SSF51556">
    <property type="entry name" value="Metallo-dependent hydrolases"/>
    <property type="match status" value="1"/>
</dbReference>
<dbReference type="Pfam" id="PF01026">
    <property type="entry name" value="TatD_DNase"/>
    <property type="match status" value="1"/>
</dbReference>
<evidence type="ECO:0000256" key="1">
    <source>
        <dbReference type="PIRSR" id="PIRSR005902-1"/>
    </source>
</evidence>
<dbReference type="GO" id="GO:0016788">
    <property type="term" value="F:hydrolase activity, acting on ester bonds"/>
    <property type="evidence" value="ECO:0007669"/>
    <property type="project" value="InterPro"/>
</dbReference>
<dbReference type="AlphaFoldDB" id="A0AAP3ALK6"/>
<keyword evidence="2" id="KW-0378">Hydrolase</keyword>
<accession>A0AAP3ALK6</accession>
<feature type="binding site" evidence="1">
    <location>
        <position position="120"/>
    </location>
    <ligand>
        <name>a divalent metal cation</name>
        <dbReference type="ChEBI" id="CHEBI:60240"/>
        <label>2</label>
    </ligand>
</feature>
<dbReference type="InterPro" id="IPR001130">
    <property type="entry name" value="TatD-like"/>
</dbReference>
<proteinExistence type="predicted"/>
<reference evidence="2" key="1">
    <citation type="submission" date="2022-10" db="EMBL/GenBank/DDBJ databases">
        <title>Sifting through the core-genome to identify putative cross-protective antigens against Riemerella anatipestifer.</title>
        <authorList>
            <person name="Zheng X."/>
            <person name="Zhang W."/>
        </authorList>
    </citation>
    <scope>NUCLEOTIDE SEQUENCE</scope>
    <source>
        <strain evidence="2">ZWRA178</strain>
    </source>
</reference>
<protein>
    <submittedName>
        <fullName evidence="2">TatD family hydrolase</fullName>
    </submittedName>
</protein>
<dbReference type="GO" id="GO:0046872">
    <property type="term" value="F:metal ion binding"/>
    <property type="evidence" value="ECO:0007669"/>
    <property type="project" value="UniProtKB-KW"/>
</dbReference>
<comment type="caution">
    <text evidence="2">The sequence shown here is derived from an EMBL/GenBank/DDBJ whole genome shotgun (WGS) entry which is preliminary data.</text>
</comment>
<dbReference type="RefSeq" id="WP_214194151.1">
    <property type="nucleotide sequence ID" value="NZ_CP072185.1"/>
</dbReference>
<dbReference type="EMBL" id="JAOZYT010000001">
    <property type="protein sequence ID" value="MCW0522739.1"/>
    <property type="molecule type" value="Genomic_DNA"/>
</dbReference>
<dbReference type="PANTHER" id="PTHR46124">
    <property type="entry name" value="D-AMINOACYL-TRNA DEACYLASE"/>
    <property type="match status" value="1"/>
</dbReference>
<dbReference type="Proteomes" id="UP001207440">
    <property type="component" value="Unassembled WGS sequence"/>
</dbReference>
<evidence type="ECO:0000313" key="3">
    <source>
        <dbReference type="Proteomes" id="UP001207440"/>
    </source>
</evidence>
<dbReference type="PANTHER" id="PTHR46124:SF2">
    <property type="entry name" value="D-AMINOACYL-TRNA DEACYLASE"/>
    <property type="match status" value="1"/>
</dbReference>
<dbReference type="Gene3D" id="3.20.20.140">
    <property type="entry name" value="Metal-dependent hydrolases"/>
    <property type="match status" value="1"/>
</dbReference>
<gene>
    <name evidence="2" type="ORF">OKE68_00200</name>
</gene>
<feature type="binding site" evidence="1">
    <location>
        <position position="63"/>
    </location>
    <ligand>
        <name>a divalent metal cation</name>
        <dbReference type="ChEBI" id="CHEBI:60240"/>
        <label>1</label>
    </ligand>
</feature>
<dbReference type="PIRSF" id="PIRSF005902">
    <property type="entry name" value="DNase_TatD"/>
    <property type="match status" value="1"/>
</dbReference>